<feature type="compositionally biased region" description="Basic and acidic residues" evidence="3">
    <location>
        <begin position="39"/>
        <end position="57"/>
    </location>
</feature>
<dbReference type="SUPFAM" id="SSF111369">
    <property type="entry name" value="HlyD-like secretion proteins"/>
    <property type="match status" value="1"/>
</dbReference>
<dbReference type="InterPro" id="IPR032693">
    <property type="entry name" value="YtkA-like_dom"/>
</dbReference>
<dbReference type="Pfam" id="PF25975">
    <property type="entry name" value="CzcB_C"/>
    <property type="match status" value="1"/>
</dbReference>
<proteinExistence type="inferred from homology"/>
<feature type="domain" description="CusB-like three alpha-helical bundle" evidence="6">
    <location>
        <begin position="151"/>
        <end position="213"/>
    </location>
</feature>
<dbReference type="Pfam" id="PF25919">
    <property type="entry name" value="BSH_CusB"/>
    <property type="match status" value="1"/>
</dbReference>
<dbReference type="Proteomes" id="UP000675880">
    <property type="component" value="Unassembled WGS sequence"/>
</dbReference>
<dbReference type="InterPro" id="IPR051909">
    <property type="entry name" value="MFP_Cation_Efflux"/>
</dbReference>
<evidence type="ECO:0000259" key="8">
    <source>
        <dbReference type="Pfam" id="PF25954"/>
    </source>
</evidence>
<protein>
    <submittedName>
        <fullName evidence="10">Efflux transporter, RND family, MFP subunit (Modular protein)</fullName>
    </submittedName>
</protein>
<feature type="domain" description="CusB-like beta-barrel" evidence="8">
    <location>
        <begin position="250"/>
        <end position="324"/>
    </location>
</feature>
<dbReference type="Pfam" id="PF25869">
    <property type="entry name" value="3HB_CusB"/>
    <property type="match status" value="1"/>
</dbReference>
<evidence type="ECO:0000256" key="4">
    <source>
        <dbReference type="SAM" id="Phobius"/>
    </source>
</evidence>
<keyword evidence="4" id="KW-1133">Transmembrane helix</keyword>
<keyword evidence="4" id="KW-0812">Transmembrane</keyword>
<dbReference type="InterPro" id="IPR058791">
    <property type="entry name" value="3HB_CusB"/>
</dbReference>
<feature type="transmembrane region" description="Helical" evidence="4">
    <location>
        <begin position="12"/>
        <end position="30"/>
    </location>
</feature>
<dbReference type="Gene3D" id="6.10.140.730">
    <property type="match status" value="1"/>
</dbReference>
<comment type="caution">
    <text evidence="10">The sequence shown here is derived from an EMBL/GenBank/DDBJ whole genome shotgun (WGS) entry which is preliminary data.</text>
</comment>
<keyword evidence="4" id="KW-0472">Membrane</keyword>
<evidence type="ECO:0000259" key="9">
    <source>
        <dbReference type="Pfam" id="PF25975"/>
    </source>
</evidence>
<dbReference type="Gene3D" id="2.40.50.100">
    <property type="match status" value="1"/>
</dbReference>
<sequence length="560" mass="61710">MMTKMWSQRRTMWIATGAGIVMLTLGSWFMTGWERHQVLPPDEKTSDQSQTEQKERSLQGMPMSPSQETGPPQAYAMVTPTKQQLIGVKTAVVETRPLETTVRAVGRVDYNEERITHINLRVSGWVEELLVDYTGQVVHKGQPLFTLYSPDLVASQDEYLLALRTQAKVKDSPLAEVQEQAEHMVDAARDRLRLWTVSDQQLDELARRGKAKTAIPIYSPFSGYVTEKKVFRGMFVEPGMRLYTIADLSTVWVNAEIYEFEVPFVKVDQQAAITFSSYPGQPFYGRVSYIYPYLNEQARTVKVRLELPNPGLRLKPEMYGDVLLKINRGNQVAVPEQAVLDSGTRKQVFLVRGEGLFEPREVKVGPKIGAFYEVQEGIEAGDRVVTSGNFLIDSESKLMAAMDMMGSLGMGGIKMEQAQMGQMDMGGMPMGETQPEKTTQMAKASGDKKAGGLTLALSTEPASPRIGENLIRVTVKGEGGNLVVNAKVQLTYTMPMPGMMPATVPMKPGKDGAYEAKVNLGMGGRWDLTVTVQRAGEADVKEMFSVTAGGGGGMSGMQGM</sequence>
<evidence type="ECO:0000259" key="7">
    <source>
        <dbReference type="Pfam" id="PF25919"/>
    </source>
</evidence>
<keyword evidence="11" id="KW-1185">Reference proteome</keyword>
<comment type="similarity">
    <text evidence="1">Belongs to the membrane fusion protein (MFP) (TC 8.A.1) family.</text>
</comment>
<dbReference type="Gene3D" id="2.40.30.170">
    <property type="match status" value="1"/>
</dbReference>
<dbReference type="InterPro" id="IPR006143">
    <property type="entry name" value="RND_pump_MFP"/>
</dbReference>
<dbReference type="PANTHER" id="PTHR30097">
    <property type="entry name" value="CATION EFFLUX SYSTEM PROTEIN CUSB"/>
    <property type="match status" value="1"/>
</dbReference>
<gene>
    <name evidence="10" type="ORF">NSPZN2_40320</name>
</gene>
<dbReference type="Pfam" id="PF13115">
    <property type="entry name" value="YtkA"/>
    <property type="match status" value="1"/>
</dbReference>
<organism evidence="10 11">
    <name type="scientific">Nitrospira defluvii</name>
    <dbReference type="NCBI Taxonomy" id="330214"/>
    <lineage>
        <taxon>Bacteria</taxon>
        <taxon>Pseudomonadati</taxon>
        <taxon>Nitrospirota</taxon>
        <taxon>Nitrospiria</taxon>
        <taxon>Nitrospirales</taxon>
        <taxon>Nitrospiraceae</taxon>
        <taxon>Nitrospira</taxon>
    </lineage>
</organism>
<evidence type="ECO:0000256" key="2">
    <source>
        <dbReference type="ARBA" id="ARBA00022448"/>
    </source>
</evidence>
<dbReference type="InterPro" id="IPR058649">
    <property type="entry name" value="CzcB_C"/>
</dbReference>
<evidence type="ECO:0000259" key="5">
    <source>
        <dbReference type="Pfam" id="PF13115"/>
    </source>
</evidence>
<feature type="region of interest" description="Disordered" evidence="3">
    <location>
        <begin position="39"/>
        <end position="74"/>
    </location>
</feature>
<feature type="domain" description="CusB-like barrel-sandwich hybrid" evidence="7">
    <location>
        <begin position="116"/>
        <end position="246"/>
    </location>
</feature>
<dbReference type="InterPro" id="IPR058792">
    <property type="entry name" value="Beta-barrel_RND_2"/>
</dbReference>
<evidence type="ECO:0000313" key="11">
    <source>
        <dbReference type="Proteomes" id="UP000675880"/>
    </source>
</evidence>
<feature type="domain" description="CzcB-like C-terminal circularly permuted SH3-like" evidence="9">
    <location>
        <begin position="332"/>
        <end position="392"/>
    </location>
</feature>
<keyword evidence="2" id="KW-0813">Transport</keyword>
<evidence type="ECO:0000313" key="10">
    <source>
        <dbReference type="EMBL" id="CAE6771737.1"/>
    </source>
</evidence>
<dbReference type="Gene3D" id="2.40.420.20">
    <property type="match status" value="1"/>
</dbReference>
<dbReference type="InterPro" id="IPR058790">
    <property type="entry name" value="BSH_CusB"/>
</dbReference>
<dbReference type="PANTHER" id="PTHR30097:SF15">
    <property type="entry name" value="CATION EFFLUX SYSTEM PROTEIN CUSB"/>
    <property type="match status" value="1"/>
</dbReference>
<evidence type="ECO:0000256" key="3">
    <source>
        <dbReference type="SAM" id="MobiDB-lite"/>
    </source>
</evidence>
<name>A0ABN7LXB2_9BACT</name>
<feature type="domain" description="YtkA-like" evidence="5">
    <location>
        <begin position="448"/>
        <end position="530"/>
    </location>
</feature>
<dbReference type="NCBIfam" id="TIGR01730">
    <property type="entry name" value="RND_mfp"/>
    <property type="match status" value="1"/>
</dbReference>
<evidence type="ECO:0000259" key="6">
    <source>
        <dbReference type="Pfam" id="PF25869"/>
    </source>
</evidence>
<dbReference type="EMBL" id="CAJNBJ010000017">
    <property type="protein sequence ID" value="CAE6771737.1"/>
    <property type="molecule type" value="Genomic_DNA"/>
</dbReference>
<accession>A0ABN7LXB2</accession>
<dbReference type="Pfam" id="PF25954">
    <property type="entry name" value="Beta-barrel_RND_2"/>
    <property type="match status" value="1"/>
</dbReference>
<reference evidence="10 11" key="1">
    <citation type="submission" date="2021-02" db="EMBL/GenBank/DDBJ databases">
        <authorList>
            <person name="Han P."/>
        </authorList>
    </citation>
    <scope>NUCLEOTIDE SEQUENCE [LARGE SCALE GENOMIC DNA]</scope>
    <source>
        <strain evidence="10">Candidatus Nitrospira sp. ZN2</strain>
    </source>
</reference>
<evidence type="ECO:0000256" key="1">
    <source>
        <dbReference type="ARBA" id="ARBA00009477"/>
    </source>
</evidence>